<evidence type="ECO:0000256" key="1">
    <source>
        <dbReference type="SAM" id="Phobius"/>
    </source>
</evidence>
<feature type="non-terminal residue" evidence="2">
    <location>
        <position position="1"/>
    </location>
</feature>
<comment type="caution">
    <text evidence="2">The sequence shown here is derived from an EMBL/GenBank/DDBJ whole genome shotgun (WGS) entry which is preliminary data.</text>
</comment>
<sequence length="75" mass="7565">VSKLVASQSLGLCGLIYGLFLHGLTFEKVAGTSPRASLATVALFAQGLGAHQAETCIALLLFAAPVLAAVVLAGR</sequence>
<keyword evidence="1" id="KW-1133">Transmembrane helix</keyword>
<feature type="transmembrane region" description="Helical" evidence="1">
    <location>
        <begin position="57"/>
        <end position="74"/>
    </location>
</feature>
<dbReference type="AlphaFoldDB" id="A0A812WK69"/>
<protein>
    <submittedName>
        <fullName evidence="2">Uncharacterized protein</fullName>
    </submittedName>
</protein>
<name>A0A812WK69_SYMPI</name>
<organism evidence="2 3">
    <name type="scientific">Symbiodinium pilosum</name>
    <name type="common">Dinoflagellate</name>
    <dbReference type="NCBI Taxonomy" id="2952"/>
    <lineage>
        <taxon>Eukaryota</taxon>
        <taxon>Sar</taxon>
        <taxon>Alveolata</taxon>
        <taxon>Dinophyceae</taxon>
        <taxon>Suessiales</taxon>
        <taxon>Symbiodiniaceae</taxon>
        <taxon>Symbiodinium</taxon>
    </lineage>
</organism>
<proteinExistence type="predicted"/>
<accession>A0A812WK69</accession>
<reference evidence="2" key="1">
    <citation type="submission" date="2021-02" db="EMBL/GenBank/DDBJ databases">
        <authorList>
            <person name="Dougan E. K."/>
            <person name="Rhodes N."/>
            <person name="Thang M."/>
            <person name="Chan C."/>
        </authorList>
    </citation>
    <scope>NUCLEOTIDE SEQUENCE</scope>
</reference>
<dbReference type="Proteomes" id="UP000649617">
    <property type="component" value="Unassembled WGS sequence"/>
</dbReference>
<keyword evidence="1" id="KW-0472">Membrane</keyword>
<evidence type="ECO:0000313" key="3">
    <source>
        <dbReference type="Proteomes" id="UP000649617"/>
    </source>
</evidence>
<evidence type="ECO:0000313" key="2">
    <source>
        <dbReference type="EMBL" id="CAE7672138.1"/>
    </source>
</evidence>
<dbReference type="EMBL" id="CAJNIZ010043897">
    <property type="protein sequence ID" value="CAE7672138.1"/>
    <property type="molecule type" value="Genomic_DNA"/>
</dbReference>
<keyword evidence="3" id="KW-1185">Reference proteome</keyword>
<gene>
    <name evidence="2" type="ORF">SPIL2461_LOCUS18557</name>
</gene>
<keyword evidence="1" id="KW-0812">Transmembrane</keyword>
<feature type="non-terminal residue" evidence="2">
    <location>
        <position position="75"/>
    </location>
</feature>